<proteinExistence type="predicted"/>
<evidence type="ECO:0000313" key="1">
    <source>
        <dbReference type="EMBL" id="KAK3079708.1"/>
    </source>
</evidence>
<name>A0ACC3DSW8_9PEZI</name>
<keyword evidence="2" id="KW-1185">Reference proteome</keyword>
<sequence>MSSMQRSSRPLTLCLRCSRQYGSNSTALRAFSTTTSKPSPEDVSSVQQTSSNPPPPLPSAKEDDIPKRGDTRTTILGTVGSLKGKSIALGSRRLRAARATIGQDSLPFEQLPFQCFQEARQVLAKDRQEKLEKINQQRERIQRLSAQDVTAGLQDDDRKAK</sequence>
<feature type="non-terminal residue" evidence="1">
    <location>
        <position position="161"/>
    </location>
</feature>
<dbReference type="EMBL" id="JAWDJW010000965">
    <property type="protein sequence ID" value="KAK3079708.1"/>
    <property type="molecule type" value="Genomic_DNA"/>
</dbReference>
<gene>
    <name evidence="1" type="ORF">LTS18_004093</name>
</gene>
<protein>
    <submittedName>
        <fullName evidence="1">Uncharacterized protein</fullName>
    </submittedName>
</protein>
<evidence type="ECO:0000313" key="2">
    <source>
        <dbReference type="Proteomes" id="UP001186974"/>
    </source>
</evidence>
<reference evidence="1" key="1">
    <citation type="submission" date="2024-09" db="EMBL/GenBank/DDBJ databases">
        <title>Black Yeasts Isolated from many extreme environments.</title>
        <authorList>
            <person name="Coleine C."/>
            <person name="Stajich J.E."/>
            <person name="Selbmann L."/>
        </authorList>
    </citation>
    <scope>NUCLEOTIDE SEQUENCE</scope>
    <source>
        <strain evidence="1">CCFEE 5737</strain>
    </source>
</reference>
<organism evidence="1 2">
    <name type="scientific">Coniosporium uncinatum</name>
    <dbReference type="NCBI Taxonomy" id="93489"/>
    <lineage>
        <taxon>Eukaryota</taxon>
        <taxon>Fungi</taxon>
        <taxon>Dikarya</taxon>
        <taxon>Ascomycota</taxon>
        <taxon>Pezizomycotina</taxon>
        <taxon>Dothideomycetes</taxon>
        <taxon>Dothideomycetes incertae sedis</taxon>
        <taxon>Coniosporium</taxon>
    </lineage>
</organism>
<dbReference type="Proteomes" id="UP001186974">
    <property type="component" value="Unassembled WGS sequence"/>
</dbReference>
<accession>A0ACC3DSW8</accession>
<comment type="caution">
    <text evidence="1">The sequence shown here is derived from an EMBL/GenBank/DDBJ whole genome shotgun (WGS) entry which is preliminary data.</text>
</comment>